<keyword evidence="3" id="KW-1185">Reference proteome</keyword>
<dbReference type="Proteomes" id="UP000190285">
    <property type="component" value="Unassembled WGS sequence"/>
</dbReference>
<gene>
    <name evidence="2" type="ORF">SAMN02194393_02200</name>
</gene>
<dbReference type="OrthoDB" id="9791273at2"/>
<dbReference type="GO" id="GO:0003677">
    <property type="term" value="F:DNA binding"/>
    <property type="evidence" value="ECO:0007669"/>
    <property type="project" value="InterPro"/>
</dbReference>
<dbReference type="GO" id="GO:0006313">
    <property type="term" value="P:DNA transposition"/>
    <property type="evidence" value="ECO:0007669"/>
    <property type="project" value="InterPro"/>
</dbReference>
<evidence type="ECO:0000313" key="2">
    <source>
        <dbReference type="EMBL" id="SKC69056.1"/>
    </source>
</evidence>
<dbReference type="AlphaFoldDB" id="A0A1T5KZ36"/>
<evidence type="ECO:0000313" key="3">
    <source>
        <dbReference type="Proteomes" id="UP000190285"/>
    </source>
</evidence>
<name>A0A1T5KZ36_9FIRM</name>
<protein>
    <submittedName>
        <fullName evidence="2">Putative transposase</fullName>
    </submittedName>
</protein>
<dbReference type="EMBL" id="FUZT01000005">
    <property type="protein sequence ID" value="SKC69056.1"/>
    <property type="molecule type" value="Genomic_DNA"/>
</dbReference>
<dbReference type="GO" id="GO:0004803">
    <property type="term" value="F:transposase activity"/>
    <property type="evidence" value="ECO:0007669"/>
    <property type="project" value="InterPro"/>
</dbReference>
<dbReference type="PANTHER" id="PTHR37023:SF1">
    <property type="entry name" value="ISSOD25 TRANSPOSASE TNPA_ISSOD25"/>
    <property type="match status" value="1"/>
</dbReference>
<feature type="domain" description="Transposase IS801/IS1294" evidence="1">
    <location>
        <begin position="2"/>
        <end position="172"/>
    </location>
</feature>
<sequence length="238" mass="28340">MYHPHIHCIIPGGGLAPNFNRFIQPKKKFFIHVKVLAKKFRGKFLYYLKKMNKNNELQFTGNIKYLQNADKFQELIDSLYTIPWNVYSKPVFKNPNQTMKYLGNYTHRVAISNHRIVTVENDKVTFKWKDYKNGSKQKLMTLDVFEFIRRFLLHVLPFKFVKIRHYGILSNRNRLKSIQLCKKLITLRTGKIHPKIELLSSYQLIEKMIEIDIRLCPHCKKGNMLPKQYQYLSLVDSS</sequence>
<reference evidence="2 3" key="1">
    <citation type="submission" date="2017-02" db="EMBL/GenBank/DDBJ databases">
        <authorList>
            <person name="Peterson S.W."/>
        </authorList>
    </citation>
    <scope>NUCLEOTIDE SEQUENCE [LARGE SCALE GENOMIC DNA]</scope>
    <source>
        <strain evidence="2 3">M1</strain>
    </source>
</reference>
<dbReference type="PANTHER" id="PTHR37023">
    <property type="entry name" value="TRANSPOSASE"/>
    <property type="match status" value="1"/>
</dbReference>
<dbReference type="STRING" id="36842.SAMN02194393_02200"/>
<proteinExistence type="predicted"/>
<dbReference type="Pfam" id="PF04986">
    <property type="entry name" value="Y2_Tnp"/>
    <property type="match status" value="1"/>
</dbReference>
<dbReference type="InterPro" id="IPR007069">
    <property type="entry name" value="Transposase_32"/>
</dbReference>
<accession>A0A1T5KZ36</accession>
<organism evidence="2 3">
    <name type="scientific">Maledivibacter halophilus</name>
    <dbReference type="NCBI Taxonomy" id="36842"/>
    <lineage>
        <taxon>Bacteria</taxon>
        <taxon>Bacillati</taxon>
        <taxon>Bacillota</taxon>
        <taxon>Clostridia</taxon>
        <taxon>Peptostreptococcales</taxon>
        <taxon>Caminicellaceae</taxon>
        <taxon>Maledivibacter</taxon>
    </lineage>
</organism>
<evidence type="ECO:0000259" key="1">
    <source>
        <dbReference type="Pfam" id="PF04986"/>
    </source>
</evidence>